<gene>
    <name evidence="2" type="ORF">METZ01_LOCUS141116</name>
</gene>
<keyword evidence="1" id="KW-0378">Hydrolase</keyword>
<dbReference type="EMBL" id="UINC01021207">
    <property type="protein sequence ID" value="SVA88262.1"/>
    <property type="molecule type" value="Genomic_DNA"/>
</dbReference>
<proteinExistence type="predicted"/>
<dbReference type="AlphaFoldDB" id="A0A381ZHF6"/>
<dbReference type="Pfam" id="PF04371">
    <property type="entry name" value="PAD_porph"/>
    <property type="match status" value="1"/>
</dbReference>
<protein>
    <submittedName>
        <fullName evidence="2">Uncharacterized protein</fullName>
    </submittedName>
</protein>
<evidence type="ECO:0000313" key="2">
    <source>
        <dbReference type="EMBL" id="SVA88262.1"/>
    </source>
</evidence>
<dbReference type="Gene3D" id="3.75.10.10">
    <property type="entry name" value="L-arginine/glycine Amidinotransferase, Chain A"/>
    <property type="match status" value="1"/>
</dbReference>
<dbReference type="GO" id="GO:0004668">
    <property type="term" value="F:protein-arginine deiminase activity"/>
    <property type="evidence" value="ECO:0007669"/>
    <property type="project" value="InterPro"/>
</dbReference>
<sequence>MKYLLTYLLFIAPLFSSDSNDMELPIGLTEEEKGKMHIIEEMGRETDPPPTPIRNIAEFERMQGVLIRYPFGISTSIIKEMAEDVIVYCLVSSGSQNSANNSMNNAGVNMDNVEYIIGSTDSYWTRDYGPWWVVDGNRDISVVDFTYNRPRPNDNQAPSKMANYLNTPYFASDIVTA</sequence>
<reference evidence="2" key="1">
    <citation type="submission" date="2018-05" db="EMBL/GenBank/DDBJ databases">
        <authorList>
            <person name="Lanie J.A."/>
            <person name="Ng W.-L."/>
            <person name="Kazmierczak K.M."/>
            <person name="Andrzejewski T.M."/>
            <person name="Davidsen T.M."/>
            <person name="Wayne K.J."/>
            <person name="Tettelin H."/>
            <person name="Glass J.I."/>
            <person name="Rusch D."/>
            <person name="Podicherti R."/>
            <person name="Tsui H.-C.T."/>
            <person name="Winkler M.E."/>
        </authorList>
    </citation>
    <scope>NUCLEOTIDE SEQUENCE</scope>
</reference>
<dbReference type="GO" id="GO:0009446">
    <property type="term" value="P:putrescine biosynthetic process"/>
    <property type="evidence" value="ECO:0007669"/>
    <property type="project" value="InterPro"/>
</dbReference>
<evidence type="ECO:0000256" key="1">
    <source>
        <dbReference type="ARBA" id="ARBA00022801"/>
    </source>
</evidence>
<dbReference type="SUPFAM" id="SSF55909">
    <property type="entry name" value="Pentein"/>
    <property type="match status" value="1"/>
</dbReference>
<organism evidence="2">
    <name type="scientific">marine metagenome</name>
    <dbReference type="NCBI Taxonomy" id="408172"/>
    <lineage>
        <taxon>unclassified sequences</taxon>
        <taxon>metagenomes</taxon>
        <taxon>ecological metagenomes</taxon>
    </lineage>
</organism>
<dbReference type="InterPro" id="IPR007466">
    <property type="entry name" value="Peptidyl-Arg-deiminase_porph"/>
</dbReference>
<feature type="non-terminal residue" evidence="2">
    <location>
        <position position="177"/>
    </location>
</feature>
<name>A0A381ZHF6_9ZZZZ</name>
<accession>A0A381ZHF6</accession>